<keyword evidence="5" id="KW-0777">Teichoic acid biosynthesis</keyword>
<dbReference type="GO" id="GO:0019350">
    <property type="term" value="P:teichoic acid biosynthetic process"/>
    <property type="evidence" value="ECO:0007669"/>
    <property type="project" value="UniProtKB-KW"/>
</dbReference>
<dbReference type="KEGG" id="vpi:BW732_01920"/>
<dbReference type="AlphaFoldDB" id="A0A1Q2D3Y7"/>
<evidence type="ECO:0000256" key="5">
    <source>
        <dbReference type="ARBA" id="ARBA00022944"/>
    </source>
</evidence>
<keyword evidence="6" id="KW-0472">Membrane</keyword>
<dbReference type="GO" id="GO:0016757">
    <property type="term" value="F:glycosyltransferase activity"/>
    <property type="evidence" value="ECO:0007669"/>
    <property type="project" value="InterPro"/>
</dbReference>
<dbReference type="Pfam" id="PF00534">
    <property type="entry name" value="Glycos_transf_1"/>
    <property type="match status" value="1"/>
</dbReference>
<name>A0A1Q2D3Y7_9ENTE</name>
<dbReference type="InterPro" id="IPR025987">
    <property type="entry name" value="GW_dom"/>
</dbReference>
<dbReference type="EMBL" id="CP019609">
    <property type="protein sequence ID" value="AQP53106.1"/>
    <property type="molecule type" value="Genomic_DNA"/>
</dbReference>
<dbReference type="Proteomes" id="UP000188246">
    <property type="component" value="Chromosome"/>
</dbReference>
<dbReference type="Pfam" id="PF04464">
    <property type="entry name" value="Glyphos_transf"/>
    <property type="match status" value="1"/>
</dbReference>
<evidence type="ECO:0000256" key="1">
    <source>
        <dbReference type="ARBA" id="ARBA00004202"/>
    </source>
</evidence>
<evidence type="ECO:0000259" key="8">
    <source>
        <dbReference type="Pfam" id="PF13457"/>
    </source>
</evidence>
<evidence type="ECO:0000256" key="3">
    <source>
        <dbReference type="ARBA" id="ARBA00022475"/>
    </source>
</evidence>
<evidence type="ECO:0000256" key="4">
    <source>
        <dbReference type="ARBA" id="ARBA00022679"/>
    </source>
</evidence>
<feature type="domain" description="GW" evidence="8">
    <location>
        <begin position="961"/>
        <end position="993"/>
    </location>
</feature>
<gene>
    <name evidence="9" type="ORF">BW732_01920</name>
</gene>
<proteinExistence type="inferred from homology"/>
<keyword evidence="3" id="KW-1003">Cell membrane</keyword>
<organism evidence="9 10">
    <name type="scientific">Vagococcus penaei</name>
    <dbReference type="NCBI Taxonomy" id="633807"/>
    <lineage>
        <taxon>Bacteria</taxon>
        <taxon>Bacillati</taxon>
        <taxon>Bacillota</taxon>
        <taxon>Bacilli</taxon>
        <taxon>Lactobacillales</taxon>
        <taxon>Enterococcaceae</taxon>
        <taxon>Vagococcus</taxon>
    </lineage>
</organism>
<dbReference type="Gene3D" id="3.40.50.12580">
    <property type="match status" value="1"/>
</dbReference>
<feature type="domain" description="Glycosyl transferase family 1" evidence="7">
    <location>
        <begin position="1016"/>
        <end position="1169"/>
    </location>
</feature>
<dbReference type="Pfam" id="PF13457">
    <property type="entry name" value="GW"/>
    <property type="match status" value="3"/>
</dbReference>
<dbReference type="InterPro" id="IPR043149">
    <property type="entry name" value="TagF_N"/>
</dbReference>
<dbReference type="PANTHER" id="PTHR37316:SF3">
    <property type="entry name" value="TEICHOIC ACID GLYCEROL-PHOSPHATE TRANSFERASE"/>
    <property type="match status" value="1"/>
</dbReference>
<evidence type="ECO:0000256" key="2">
    <source>
        <dbReference type="ARBA" id="ARBA00010488"/>
    </source>
</evidence>
<evidence type="ECO:0000259" key="7">
    <source>
        <dbReference type="Pfam" id="PF00534"/>
    </source>
</evidence>
<feature type="domain" description="GW" evidence="8">
    <location>
        <begin position="727"/>
        <end position="795"/>
    </location>
</feature>
<sequence length="1192" mass="137137">MGVKQNVKRLVTPALKPKLSASGKIIDTYTKYFKTESVVPETFLFESRDGQSMTDSPLAIFEYLLAQDTDKKQTFIWSVVQSEELAIIQRKYVNMSNVHFVVRDSDEYLKWLCQAQYLINNATFQQYVIIKPEQTYINTWHGTPLKTMGYDIPGNPSGAKNVVRNFFMSSFLISPNDHTSQMYLDSYRLRGGYEGQVLEAGYPRIDQTFKTNHDELLKLLFEFKKQIDLSKKIIMYTPTWKGSNISSARNDLEQIHTELASIRSEFGDQYNVLVKVHPFLYKAASTYDKLAPYLIPDCLDTNKVLGIVDVLITDYSSIFFDFLVTDKPILFYCWDDDLYTSDRGKYFEYDELPGPVAFTLEELKTNIRHLEQVTEKSRANYELFKTRFVPYDDGQTTKRYVDYILYGKLPETKPFNIIQSPKKTKLLIYPGGMRNNGITSSLINLIQNIDATVYDVTCFLDQPRSAEQIANIRQLPKTTHLLFRFGASDYTVKEAYQDLRIQARGFKHESQYPNEIYQRECLRLLGNQHYDVAIDFSGYSLYWAKILLASTANTKMCYMHSDMQSDMDRTVNGRKVHKVNLRGLFSLYHRFDYLVSVSDTTRQVNVTNLQKYAAPEKFVYSPNTINPDRILGKVTDESETVIAKTKILPRTGRILIDQDSVLIGYNARPDFCYAKEQRLEIKQQEVDVLGEFTDGEDTYYKISQSNCYLGWVKETDIEVLPDSVLGQEEVSYFGKIATSSRNQLFDGPIGLEETVRLGNAHYLRNVYVTVPNVIATHTMQSVPVRIDGKHYGYLPLSTIRLSKRFNQSSTGKVSVAKKLGRKIITTFNRVNRRKKLARLKEQTIKRINFLDYYHNSLPIDLTGFVSPNPEAEKISLGTMDTVYVHSLNTNSYGNWYLIQRMDKTFVWVPQDQLSLTTINEPTIYSENDTFYYVSLLPSEINVYSTPQNILSNQSQLVKSLDTVKVVRELVVTTAKVYLQVEWHDKLVWVDQEDTEKSLAYGMFNSEGYYIPYPKADEINFVTMGRLSPEKNQVQLVDAFAAYYAEQQTGYLYIIGAGTEMKALKEAVEKHQLEDRIKLVGQIANPFPFMKRCDVFVLTSLYEGQPMVLLEAMTLGMSIISTDIPACRDVLEDGRFGYLTATNDVSGVKQAMTVVAKGDVHFESFNPYAYNQQAIQHFYQFINHESKEELIHE</sequence>
<comment type="subcellular location">
    <subcellularLocation>
        <location evidence="1">Cell membrane</location>
        <topology evidence="1">Peripheral membrane protein</topology>
    </subcellularLocation>
</comment>
<dbReference type="Gene3D" id="3.40.50.2000">
    <property type="entry name" value="Glycogen Phosphorylase B"/>
    <property type="match status" value="1"/>
</dbReference>
<dbReference type="GO" id="GO:0005886">
    <property type="term" value="C:plasma membrane"/>
    <property type="evidence" value="ECO:0007669"/>
    <property type="project" value="UniProtKB-SubCell"/>
</dbReference>
<dbReference type="SUPFAM" id="SSF53756">
    <property type="entry name" value="UDP-Glycosyltransferase/glycogen phosphorylase"/>
    <property type="match status" value="3"/>
</dbReference>
<reference evidence="9 10" key="1">
    <citation type="journal article" date="2010" name="Int. J. Syst. Evol. Microbiol.">
        <title>Vagococcus penaei sp. nov., isolated from spoilage microbiota of cooked shrimp (Penaeus vannamei).</title>
        <authorList>
            <person name="Jaffres E."/>
            <person name="Prevost H."/>
            <person name="Rossero A."/>
            <person name="Joffraud J.J."/>
            <person name="Dousset X."/>
        </authorList>
    </citation>
    <scope>NUCLEOTIDE SEQUENCE [LARGE SCALE GENOMIC DNA]</scope>
    <source>
        <strain evidence="9 10">CD276</strain>
    </source>
</reference>
<dbReference type="InterPro" id="IPR001296">
    <property type="entry name" value="Glyco_trans_1"/>
</dbReference>
<dbReference type="STRING" id="633807.BW732_01920"/>
<comment type="similarity">
    <text evidence="2">Belongs to the CDP-glycerol glycerophosphotransferase family.</text>
</comment>
<evidence type="ECO:0000256" key="6">
    <source>
        <dbReference type="ARBA" id="ARBA00023136"/>
    </source>
</evidence>
<evidence type="ECO:0000313" key="10">
    <source>
        <dbReference type="Proteomes" id="UP000188246"/>
    </source>
</evidence>
<protein>
    <submittedName>
        <fullName evidence="9">Uncharacterized protein</fullName>
    </submittedName>
</protein>
<dbReference type="Gene3D" id="3.40.50.11820">
    <property type="match status" value="1"/>
</dbReference>
<dbReference type="GO" id="GO:0047355">
    <property type="term" value="F:CDP-glycerol glycerophosphotransferase activity"/>
    <property type="evidence" value="ECO:0007669"/>
    <property type="project" value="InterPro"/>
</dbReference>
<accession>A0A1Q2D3Y7</accession>
<evidence type="ECO:0000313" key="9">
    <source>
        <dbReference type="EMBL" id="AQP53106.1"/>
    </source>
</evidence>
<dbReference type="InterPro" id="IPR043148">
    <property type="entry name" value="TagF_C"/>
</dbReference>
<dbReference type="RefSeq" id="WP_077275203.1">
    <property type="nucleotide sequence ID" value="NZ_CP019609.1"/>
</dbReference>
<keyword evidence="4" id="KW-0808">Transferase</keyword>
<feature type="domain" description="GW" evidence="8">
    <location>
        <begin position="680"/>
        <end position="717"/>
    </location>
</feature>
<dbReference type="InterPro" id="IPR007554">
    <property type="entry name" value="Glycerophosphate_synth"/>
</dbReference>
<dbReference type="InterPro" id="IPR051612">
    <property type="entry name" value="Teichoic_Acid_Biosynth"/>
</dbReference>
<dbReference type="OrthoDB" id="9804196at2"/>
<dbReference type="PANTHER" id="PTHR37316">
    <property type="entry name" value="TEICHOIC ACID GLYCEROL-PHOSPHATE PRIMASE"/>
    <property type="match status" value="1"/>
</dbReference>
<keyword evidence="10" id="KW-1185">Reference proteome</keyword>